<dbReference type="RefSeq" id="WP_121847954.1">
    <property type="nucleotide sequence ID" value="NZ_CP032050.1"/>
</dbReference>
<dbReference type="OrthoDB" id="983149at2"/>
<gene>
    <name evidence="1" type="ORF">D1013_05710</name>
</gene>
<dbReference type="Proteomes" id="UP000276309">
    <property type="component" value="Chromosome"/>
</dbReference>
<evidence type="ECO:0000313" key="2">
    <source>
        <dbReference type="Proteomes" id="UP000276309"/>
    </source>
</evidence>
<evidence type="ECO:0000313" key="1">
    <source>
        <dbReference type="EMBL" id="AYN66903.1"/>
    </source>
</evidence>
<sequence>MATLRGAIRSYGATVRRIEREQQRRNREAAKRFKEQQKLQALADASQAVEDYNNYVEILQSVHKNCTESVDWNRIKNHPKPLKPTEEWENELKAKTKLENFRPSLFDTIFGSSKKKITRLEDAINLASEKDRKQNDLNFEKYKQELNDWTRLQNISDGIDQKNPEAYKEALLYFDPFSDIGELGSKLDFKFEENLIDINLHVNSLDIIPDYELRQTSTGKLSKKNMAKSKYNELYQDHICSAVIRIAREVFAYLPVEYVRVNAMAELLNTKTGHMEEKAILSVIVPPETIQKLNLDTIDPSDSMQNFVYNMKFVKTTGFKEVSKVELED</sequence>
<accession>A0A3G2L3U6</accession>
<reference evidence="1 2" key="1">
    <citation type="submission" date="2018-08" db="EMBL/GenBank/DDBJ databases">
        <title>The reduced genetic potential of extracellular carbohydrate catabolism in Euzebyella marina RN62, a Flavobacteriia bacterium isolated from the hadal water.</title>
        <authorList>
            <person name="Xue C."/>
        </authorList>
    </citation>
    <scope>NUCLEOTIDE SEQUENCE [LARGE SCALE GENOMIC DNA]</scope>
    <source>
        <strain evidence="1 2">RN62</strain>
    </source>
</reference>
<keyword evidence="2" id="KW-1185">Reference proteome</keyword>
<dbReference type="EMBL" id="CP032050">
    <property type="protein sequence ID" value="AYN66903.1"/>
    <property type="molecule type" value="Genomic_DNA"/>
</dbReference>
<dbReference type="AlphaFoldDB" id="A0A3G2L3U6"/>
<organism evidence="1 2">
    <name type="scientific">Euzebyella marina</name>
    <dbReference type="NCBI Taxonomy" id="1761453"/>
    <lineage>
        <taxon>Bacteria</taxon>
        <taxon>Pseudomonadati</taxon>
        <taxon>Bacteroidota</taxon>
        <taxon>Flavobacteriia</taxon>
        <taxon>Flavobacteriales</taxon>
        <taxon>Flavobacteriaceae</taxon>
        <taxon>Euzebyella</taxon>
    </lineage>
</organism>
<protein>
    <submittedName>
        <fullName evidence="1">Uncharacterized protein</fullName>
    </submittedName>
</protein>
<dbReference type="KEGG" id="emar:D1013_05710"/>
<proteinExistence type="predicted"/>
<name>A0A3G2L3U6_9FLAO</name>